<dbReference type="EMBL" id="JABZQH010000321">
    <property type="protein sequence ID" value="MBF1352892.1"/>
    <property type="molecule type" value="Genomic_DNA"/>
</dbReference>
<organism evidence="2 3">
    <name type="scientific">Mogibacterium diversum</name>
    <dbReference type="NCBI Taxonomy" id="114527"/>
    <lineage>
        <taxon>Bacteria</taxon>
        <taxon>Bacillati</taxon>
        <taxon>Bacillota</taxon>
        <taxon>Clostridia</taxon>
        <taxon>Peptostreptococcales</taxon>
        <taxon>Anaerovoracaceae</taxon>
        <taxon>Mogibacterium</taxon>
    </lineage>
</organism>
<dbReference type="Proteomes" id="UP000722050">
    <property type="component" value="Unassembled WGS sequence"/>
</dbReference>
<evidence type="ECO:0000313" key="2">
    <source>
        <dbReference type="EMBL" id="MBF1352892.1"/>
    </source>
</evidence>
<comment type="caution">
    <text evidence="2">The sequence shown here is derived from an EMBL/GenBank/DDBJ whole genome shotgun (WGS) entry which is preliminary data.</text>
</comment>
<dbReference type="Pfam" id="PF05175">
    <property type="entry name" value="MTS"/>
    <property type="match status" value="1"/>
</dbReference>
<dbReference type="GO" id="GO:0032259">
    <property type="term" value="P:methylation"/>
    <property type="evidence" value="ECO:0007669"/>
    <property type="project" value="UniProtKB-KW"/>
</dbReference>
<keyword evidence="2" id="KW-0808">Transferase</keyword>
<dbReference type="SUPFAM" id="SSF53335">
    <property type="entry name" value="S-adenosyl-L-methionine-dependent methyltransferases"/>
    <property type="match status" value="1"/>
</dbReference>
<dbReference type="InterPro" id="IPR007848">
    <property type="entry name" value="Small_mtfrase_dom"/>
</dbReference>
<protein>
    <submittedName>
        <fullName evidence="2">Methyltransferase</fullName>
    </submittedName>
</protein>
<dbReference type="AlphaFoldDB" id="A0A930EHV5"/>
<proteinExistence type="predicted"/>
<accession>A0A930EHV5</accession>
<name>A0A930EHV5_9FIRM</name>
<dbReference type="Gene3D" id="3.40.50.150">
    <property type="entry name" value="Vaccinia Virus protein VP39"/>
    <property type="match status" value="1"/>
</dbReference>
<evidence type="ECO:0000313" key="3">
    <source>
        <dbReference type="Proteomes" id="UP000722050"/>
    </source>
</evidence>
<dbReference type="InterPro" id="IPR029063">
    <property type="entry name" value="SAM-dependent_MTases_sf"/>
</dbReference>
<sequence>MAADAENHRHVLEELDKAGATDLFESIPTDGDRSYVVNKMLSMRKIDHRYVNLIKLLFLGESLRKDELRPFSPLMDALKEIKILTEKDEMASLNGLVLNRYRGVWILTDRPLPNPKRYFGPDSLGLARRIVPQPGKRGLDLCAGSGIQSLIMAAGGMHVTSIEINGDAFRTNLVNKKLNELDSLIETKQGDLFNCLSKTDQFDYIVANPPLVPIPHGLAYPFVGDGGPDGCSV</sequence>
<dbReference type="GO" id="GO:0008168">
    <property type="term" value="F:methyltransferase activity"/>
    <property type="evidence" value="ECO:0007669"/>
    <property type="project" value="UniProtKB-KW"/>
</dbReference>
<feature type="domain" description="Methyltransferase small" evidence="1">
    <location>
        <begin position="128"/>
        <end position="211"/>
    </location>
</feature>
<reference evidence="2" key="1">
    <citation type="submission" date="2020-04" db="EMBL/GenBank/DDBJ databases">
        <title>Deep metagenomics examines the oral microbiome during advanced dental caries in children, revealing novel taxa and co-occurrences with host molecules.</title>
        <authorList>
            <person name="Baker J.L."/>
            <person name="Morton J.T."/>
            <person name="Dinis M."/>
            <person name="Alvarez R."/>
            <person name="Tran N.C."/>
            <person name="Knight R."/>
            <person name="Edlund A."/>
        </authorList>
    </citation>
    <scope>NUCLEOTIDE SEQUENCE</scope>
    <source>
        <strain evidence="2">JCVI_24_bin.8</strain>
    </source>
</reference>
<evidence type="ECO:0000259" key="1">
    <source>
        <dbReference type="Pfam" id="PF05175"/>
    </source>
</evidence>
<keyword evidence="2" id="KW-0489">Methyltransferase</keyword>
<dbReference type="CDD" id="cd02440">
    <property type="entry name" value="AdoMet_MTases"/>
    <property type="match status" value="1"/>
</dbReference>
<feature type="non-terminal residue" evidence="2">
    <location>
        <position position="233"/>
    </location>
</feature>
<gene>
    <name evidence="2" type="ORF">HXM71_07260</name>
</gene>